<feature type="compositionally biased region" description="Low complexity" evidence="2">
    <location>
        <begin position="366"/>
        <end position="387"/>
    </location>
</feature>
<feature type="region of interest" description="Disordered" evidence="2">
    <location>
        <begin position="204"/>
        <end position="242"/>
    </location>
</feature>
<gene>
    <name evidence="4" type="ORF">AKO1_004784</name>
</gene>
<organism evidence="4 5">
    <name type="scientific">Acrasis kona</name>
    <dbReference type="NCBI Taxonomy" id="1008807"/>
    <lineage>
        <taxon>Eukaryota</taxon>
        <taxon>Discoba</taxon>
        <taxon>Heterolobosea</taxon>
        <taxon>Tetramitia</taxon>
        <taxon>Eutetramitia</taxon>
        <taxon>Acrasidae</taxon>
        <taxon>Acrasis</taxon>
    </lineage>
</organism>
<feature type="coiled-coil region" evidence="1">
    <location>
        <begin position="81"/>
        <end position="109"/>
    </location>
</feature>
<feature type="domain" description="Wbp11/ELF5/Saf1 N-terminal" evidence="3">
    <location>
        <begin position="5"/>
        <end position="74"/>
    </location>
</feature>
<name>A0AAW2Z4B6_9EUKA</name>
<feature type="compositionally biased region" description="Basic and acidic residues" evidence="2">
    <location>
        <begin position="1"/>
        <end position="20"/>
    </location>
</feature>
<evidence type="ECO:0000313" key="4">
    <source>
        <dbReference type="EMBL" id="KAL0484224.1"/>
    </source>
</evidence>
<reference evidence="4 5" key="1">
    <citation type="submission" date="2024-03" db="EMBL/GenBank/DDBJ databases">
        <title>The Acrasis kona genome and developmental transcriptomes reveal deep origins of eukaryotic multicellular pathways.</title>
        <authorList>
            <person name="Sheikh S."/>
            <person name="Fu C.-J."/>
            <person name="Brown M.W."/>
            <person name="Baldauf S.L."/>
        </authorList>
    </citation>
    <scope>NUCLEOTIDE SEQUENCE [LARGE SCALE GENOMIC DNA]</scope>
    <source>
        <strain evidence="4 5">ATCC MYA-3509</strain>
    </source>
</reference>
<evidence type="ECO:0000256" key="1">
    <source>
        <dbReference type="SAM" id="Coils"/>
    </source>
</evidence>
<comment type="caution">
    <text evidence="4">The sequence shown here is derived from an EMBL/GenBank/DDBJ whole genome shotgun (WGS) entry which is preliminary data.</text>
</comment>
<dbReference type="Pfam" id="PF09429">
    <property type="entry name" value="Wbp11"/>
    <property type="match status" value="1"/>
</dbReference>
<dbReference type="EMBL" id="JAOPGA020001028">
    <property type="protein sequence ID" value="KAL0484224.1"/>
    <property type="molecule type" value="Genomic_DNA"/>
</dbReference>
<feature type="region of interest" description="Disordered" evidence="2">
    <location>
        <begin position="366"/>
        <end position="394"/>
    </location>
</feature>
<dbReference type="GO" id="GO:0006396">
    <property type="term" value="P:RNA processing"/>
    <property type="evidence" value="ECO:0007669"/>
    <property type="project" value="InterPro"/>
</dbReference>
<dbReference type="InterPro" id="IPR019007">
    <property type="entry name" value="Wbp11/ELF5/Saf1_N"/>
</dbReference>
<evidence type="ECO:0000256" key="2">
    <source>
        <dbReference type="SAM" id="MobiDB-lite"/>
    </source>
</evidence>
<keyword evidence="5" id="KW-1185">Reference proteome</keyword>
<dbReference type="Proteomes" id="UP001431209">
    <property type="component" value="Unassembled WGS sequence"/>
</dbReference>
<keyword evidence="1" id="KW-0175">Coiled coil</keyword>
<feature type="compositionally biased region" description="Basic and acidic residues" evidence="2">
    <location>
        <begin position="28"/>
        <end position="44"/>
    </location>
</feature>
<evidence type="ECO:0000313" key="5">
    <source>
        <dbReference type="Proteomes" id="UP001431209"/>
    </source>
</evidence>
<evidence type="ECO:0000259" key="3">
    <source>
        <dbReference type="Pfam" id="PF09429"/>
    </source>
</evidence>
<accession>A0AAW2Z4B6</accession>
<dbReference type="AlphaFoldDB" id="A0AAW2Z4B6"/>
<sequence length="411" mass="46732">MGKDKSKNPADQFRKEEKKREQKKNKAKKEEAVKSTLKTHDKSKLKDELTRLELLLKQDRITDSQRAQRKRIRTILTPVDLKLIDQQTNMLMKQIKQQEKEELEQSNQDQQPTIPTFIPPPPPPGLVLPPGFVIPPPPIPPPSFNKPIFINDDQVNPMSVAMSEEERWTIKTNDEHDPIQERIDAIKKRESQSQVQIPPITVQQQSQYTTDVGPPLPPSLTVNQTTTTTEKEQEQDVGPSLPPSFEHYSDMPSMDDYQNDDSVVGPAMPDISNYYPQYDQNEHDESVTAPYPMMDNYPQTPTPTIHTSKPQLPSTINNNNIPKRKATIAVSNMIPPSMRRNIGVNQNTAPKRDRTGDILLAQHLANQNNQNSIKSSSTSSLSTSIQPKSKKAKVNQEEEFNNFMSEMNNLF</sequence>
<protein>
    <submittedName>
        <fullName evidence="4">WW domain-binding protein</fullName>
    </submittedName>
</protein>
<proteinExistence type="predicted"/>
<feature type="region of interest" description="Disordered" evidence="2">
    <location>
        <begin position="1"/>
        <end position="44"/>
    </location>
</feature>